<feature type="compositionally biased region" description="Polar residues" evidence="1">
    <location>
        <begin position="1"/>
        <end position="13"/>
    </location>
</feature>
<dbReference type="Proteomes" id="UP001432216">
    <property type="component" value="Chromosome 3"/>
</dbReference>
<keyword evidence="3" id="KW-1185">Reference proteome</keyword>
<feature type="region of interest" description="Disordered" evidence="1">
    <location>
        <begin position="1"/>
        <end position="82"/>
    </location>
</feature>
<evidence type="ECO:0000256" key="1">
    <source>
        <dbReference type="SAM" id="MobiDB-lite"/>
    </source>
</evidence>
<sequence>MPTRATRSTQEAPPTSPLAPAAELPMNKRKRPSHDPPKRPFPDQKRPRVISKPTGTNEEHEEADPSSPLGMSPPPRSSGPNVLSLEVRDALMDIISQTPGKGPHTVVAPGLCRGREKHPAIYSSPAIADVGGDTIHVFSENLLFPVRYPNPIPPRASFNIPPPPLPSHYPPHEIYNFCAALYGLLLDIQPARDQFSHFGTERWALVQKTSQGGGEWFTGSVDHNEAAKVAVSGEQGDNTLETMTTQSRLGESVIRRASLKMNRWKELRRRKAGGGFGSIARGGESSKARDFRLSIVGIPNVGSSSFTPTFGPAYDSSGTTAGQGYYSTVEAMHERARHREWTQRALVMDQKLEEEDMGECIEESIQDRAPHHTVDAALVENGRLIAELQTWQEIRLRKGIENATQREQILARQLLSSLSQLTQVVSPAQLLPALRTKPGWSHIRGRHILSTSSPSIRGTLDPRRPHALHDNTTIQLRSTLARNGVSNISNGLLPHNTPALVKTSTMPPPPSAQFSAPPPHILPISSPHNMSPVVTYSVSGRTHSPYLNPATPQPQPQPYSSFSPVPTAMPASSLVHIRPVQTMPPTGAYLRSGPGPSSLRQSLHQTPMGSQGPGVYGSPAGPGNNEYMWRL</sequence>
<feature type="region of interest" description="Disordered" evidence="1">
    <location>
        <begin position="592"/>
        <end position="623"/>
    </location>
</feature>
<accession>A0ABZ2AW90</accession>
<feature type="compositionally biased region" description="Polar residues" evidence="1">
    <location>
        <begin position="598"/>
        <end position="609"/>
    </location>
</feature>
<organism evidence="2 3">
    <name type="scientific">Cryptococcus decagattii</name>
    <dbReference type="NCBI Taxonomy" id="1859122"/>
    <lineage>
        <taxon>Eukaryota</taxon>
        <taxon>Fungi</taxon>
        <taxon>Dikarya</taxon>
        <taxon>Basidiomycota</taxon>
        <taxon>Agaricomycotina</taxon>
        <taxon>Tremellomycetes</taxon>
        <taxon>Tremellales</taxon>
        <taxon>Cryptococcaceae</taxon>
        <taxon>Cryptococcus</taxon>
        <taxon>Cryptococcus gattii species complex</taxon>
    </lineage>
</organism>
<proteinExistence type="predicted"/>
<evidence type="ECO:0000313" key="3">
    <source>
        <dbReference type="Proteomes" id="UP001432216"/>
    </source>
</evidence>
<dbReference type="GeneID" id="89988834"/>
<protein>
    <submittedName>
        <fullName evidence="2">Uncharacterized protein</fullName>
    </submittedName>
</protein>
<evidence type="ECO:0000313" key="2">
    <source>
        <dbReference type="EMBL" id="WVO20760.1"/>
    </source>
</evidence>
<feature type="compositionally biased region" description="Basic and acidic residues" evidence="1">
    <location>
        <begin position="33"/>
        <end position="46"/>
    </location>
</feature>
<dbReference type="RefSeq" id="XP_064719999.1">
    <property type="nucleotide sequence ID" value="XM_064863927.1"/>
</dbReference>
<gene>
    <name evidence="2" type="ORF">IAS62_002060</name>
</gene>
<name>A0ABZ2AW90_9TREE</name>
<reference evidence="2 3" key="1">
    <citation type="submission" date="2024-01" db="EMBL/GenBank/DDBJ databases">
        <title>Comparative genomics of Cryptococcus and Kwoniella reveals pathogenesis evolution and contrasting modes of karyotype evolution via chromosome fusion or intercentromeric recombination.</title>
        <authorList>
            <person name="Coelho M.A."/>
            <person name="David-Palma M."/>
            <person name="Shea T."/>
            <person name="Bowers K."/>
            <person name="McGinley-Smith S."/>
            <person name="Mohammad A.W."/>
            <person name="Gnirke A."/>
            <person name="Yurkov A.M."/>
            <person name="Nowrousian M."/>
            <person name="Sun S."/>
            <person name="Cuomo C.A."/>
            <person name="Heitman J."/>
        </authorList>
    </citation>
    <scope>NUCLEOTIDE SEQUENCE [LARGE SCALE GENOMIC DNA]</scope>
    <source>
        <strain evidence="2 3">7685027</strain>
    </source>
</reference>
<dbReference type="EMBL" id="CP143808">
    <property type="protein sequence ID" value="WVO20760.1"/>
    <property type="molecule type" value="Genomic_DNA"/>
</dbReference>